<dbReference type="EMBL" id="PUHR01000115">
    <property type="protein sequence ID" value="KAG0664948.1"/>
    <property type="molecule type" value="Genomic_DNA"/>
</dbReference>
<feature type="region of interest" description="Disordered" evidence="1">
    <location>
        <begin position="1"/>
        <end position="111"/>
    </location>
</feature>
<feature type="compositionally biased region" description="Acidic residues" evidence="1">
    <location>
        <begin position="35"/>
        <end position="52"/>
    </location>
</feature>
<dbReference type="OrthoDB" id="20844at2759"/>
<comment type="caution">
    <text evidence="2">The sequence shown here is derived from an EMBL/GenBank/DDBJ whole genome shotgun (WGS) entry which is preliminary data.</text>
</comment>
<accession>A0A9P6W8A1</accession>
<feature type="compositionally biased region" description="Polar residues" evidence="1">
    <location>
        <begin position="1"/>
        <end position="10"/>
    </location>
</feature>
<dbReference type="PANTHER" id="PTHR23146">
    <property type="entry name" value="LEO1 PROTEIN"/>
    <property type="match status" value="1"/>
</dbReference>
<feature type="compositionally biased region" description="Acidic residues" evidence="1">
    <location>
        <begin position="65"/>
        <end position="75"/>
    </location>
</feature>
<feature type="compositionally biased region" description="Low complexity" evidence="1">
    <location>
        <begin position="352"/>
        <end position="366"/>
    </location>
</feature>
<feature type="region of interest" description="Disordered" evidence="1">
    <location>
        <begin position="334"/>
        <end position="455"/>
    </location>
</feature>
<keyword evidence="3" id="KW-1185">Reference proteome</keyword>
<dbReference type="GO" id="GO:0032968">
    <property type="term" value="P:positive regulation of transcription elongation by RNA polymerase II"/>
    <property type="evidence" value="ECO:0007669"/>
    <property type="project" value="TreeGrafter"/>
</dbReference>
<dbReference type="PANTHER" id="PTHR23146:SF0">
    <property type="entry name" value="RNA POLYMERASE-ASSOCIATED PROTEIN LEO1"/>
    <property type="match status" value="1"/>
</dbReference>
<feature type="compositionally biased region" description="Polar residues" evidence="1">
    <location>
        <begin position="18"/>
        <end position="27"/>
    </location>
</feature>
<dbReference type="Pfam" id="PF04004">
    <property type="entry name" value="Leo1"/>
    <property type="match status" value="1"/>
</dbReference>
<evidence type="ECO:0000256" key="1">
    <source>
        <dbReference type="SAM" id="MobiDB-lite"/>
    </source>
</evidence>
<reference evidence="2 3" key="1">
    <citation type="submission" date="2020-11" db="EMBL/GenBank/DDBJ databases">
        <title>Kefir isolates.</title>
        <authorList>
            <person name="Marcisauskas S."/>
            <person name="Kim Y."/>
            <person name="Blasche S."/>
        </authorList>
    </citation>
    <scope>NUCLEOTIDE SEQUENCE [LARGE SCALE GENOMIC DNA]</scope>
    <source>
        <strain evidence="2 3">OG2</strain>
    </source>
</reference>
<evidence type="ECO:0000313" key="3">
    <source>
        <dbReference type="Proteomes" id="UP000750334"/>
    </source>
</evidence>
<dbReference type="GO" id="GO:1990269">
    <property type="term" value="F:RNA polymerase II C-terminal domain phosphoserine binding"/>
    <property type="evidence" value="ECO:0007669"/>
    <property type="project" value="TreeGrafter"/>
</dbReference>
<gene>
    <name evidence="2" type="ORF">C6P45_000504</name>
</gene>
<evidence type="ECO:0008006" key="4">
    <source>
        <dbReference type="Google" id="ProtNLM"/>
    </source>
</evidence>
<feature type="compositionally biased region" description="Acidic residues" evidence="1">
    <location>
        <begin position="100"/>
        <end position="111"/>
    </location>
</feature>
<dbReference type="GO" id="GO:0006368">
    <property type="term" value="P:transcription elongation by RNA polymerase II"/>
    <property type="evidence" value="ECO:0007669"/>
    <property type="project" value="InterPro"/>
</dbReference>
<evidence type="ECO:0000313" key="2">
    <source>
        <dbReference type="EMBL" id="KAG0664948.1"/>
    </source>
</evidence>
<feature type="compositionally biased region" description="Acidic residues" evidence="1">
    <location>
        <begin position="370"/>
        <end position="410"/>
    </location>
</feature>
<organism evidence="2 3">
    <name type="scientific">Maudiozyma exigua</name>
    <name type="common">Yeast</name>
    <name type="synonym">Kazachstania exigua</name>
    <dbReference type="NCBI Taxonomy" id="34358"/>
    <lineage>
        <taxon>Eukaryota</taxon>
        <taxon>Fungi</taxon>
        <taxon>Dikarya</taxon>
        <taxon>Ascomycota</taxon>
        <taxon>Saccharomycotina</taxon>
        <taxon>Saccharomycetes</taxon>
        <taxon>Saccharomycetales</taxon>
        <taxon>Saccharomycetaceae</taxon>
        <taxon>Maudiozyma</taxon>
    </lineage>
</organism>
<proteinExistence type="predicted"/>
<protein>
    <recommendedName>
        <fullName evidence="4">Leo1-like protein</fullName>
    </recommendedName>
</protein>
<dbReference type="InterPro" id="IPR007149">
    <property type="entry name" value="Leo1"/>
</dbReference>
<dbReference type="GO" id="GO:0016593">
    <property type="term" value="C:Cdc73/Paf1 complex"/>
    <property type="evidence" value="ECO:0007669"/>
    <property type="project" value="InterPro"/>
</dbReference>
<dbReference type="AlphaFoldDB" id="A0A9P6W8A1"/>
<sequence length="455" mass="52753">MSTTSPAQQDDSVKEVSQDNVAQSSTVEEVKSPADEEINDLFGDDDEEDDDNIISNRRQRKGVSDEEDEDVDEDSNQYGRSRSHGEDEEEAMYTRKFYGEDADNYSADEDDHPFKEEDVELVRHMVPYTTNSLEKRTDDKATEEKDTEDSHIFYAKVPQFLTIDPVPFDPPRFEESVRNRLTREASEEDKLGDRLVDENTIRWRYSRDANQRVFKESNAQIVKWSDGTYSLKLGEEYTDILVNDTDNTFLTVSHDKQELMQCINGGEISKTIMFIPTSTNSKIHQRLSKAVARRNKIEHDGPGTFLIQVDPEVEKKELETKQLQIMRDRRRRQIKEKELLDSGEATPDSFGRRSTSKPASSASSKRAYQDEYEEDDFLVDDDDEENEYADEDDERDILDASEEEEEDEYEEERRAERLKNMKRSSTTFKEDSIENGDSSSRKKSRAIISDDEDDK</sequence>
<dbReference type="Proteomes" id="UP000750334">
    <property type="component" value="Unassembled WGS sequence"/>
</dbReference>
<name>A0A9P6W8A1_MAUEX</name>